<feature type="region of interest" description="Disordered" evidence="1">
    <location>
        <begin position="44"/>
        <end position="66"/>
    </location>
</feature>
<dbReference type="GeneID" id="129331475"/>
<keyword evidence="4" id="KW-1185">Reference proteome</keyword>
<evidence type="ECO:0000313" key="5">
    <source>
        <dbReference type="RefSeq" id="XP_054838019.1"/>
    </source>
</evidence>
<keyword evidence="3" id="KW-0732">Signal</keyword>
<feature type="compositionally biased region" description="Polar residues" evidence="1">
    <location>
        <begin position="44"/>
        <end position="54"/>
    </location>
</feature>
<protein>
    <submittedName>
        <fullName evidence="5">Uncharacterized protein LOC129331475</fullName>
    </submittedName>
</protein>
<evidence type="ECO:0000256" key="1">
    <source>
        <dbReference type="SAM" id="MobiDB-lite"/>
    </source>
</evidence>
<evidence type="ECO:0000256" key="2">
    <source>
        <dbReference type="SAM" id="Phobius"/>
    </source>
</evidence>
<evidence type="ECO:0000256" key="3">
    <source>
        <dbReference type="SAM" id="SignalP"/>
    </source>
</evidence>
<dbReference type="Proteomes" id="UP001190640">
    <property type="component" value="Chromosome 5"/>
</dbReference>
<keyword evidence="2" id="KW-1133">Transmembrane helix</keyword>
<feature type="signal peptide" evidence="3">
    <location>
        <begin position="1"/>
        <end position="21"/>
    </location>
</feature>
<dbReference type="AlphaFoldDB" id="A0AA97JIT3"/>
<keyword evidence="2" id="KW-0472">Membrane</keyword>
<sequence length="303" mass="32632">MAKGTYQASLQFLVGSFVVQAVVLQTDLPLKNVNMPSTVIPQEARNTTISSSPGIPTVPSKEAGNKTTLQNADTSIAAIRNATSFTSMLHPFAQTTHSSHIEASSPAEITAEITTDITDFPTESFISNSPHQSPGEDSEVTTSAITQKLTSQPFATSSLSSSTVLHSVSASQLPGAGIRMKNSEFILTVGFALILTLTILGLVVYILNKYRIRRAQYSHHQLYDSSVDTVDRYATPDDTLVISGGLYDASYNSNTTMYEDEALQTDHLSFSAQPGQFRLEFFGEKENGISLTAETLKVPPGSL</sequence>
<gene>
    <name evidence="5" type="primary">LOC129331475</name>
</gene>
<keyword evidence="2" id="KW-0812">Transmembrane</keyword>
<proteinExistence type="predicted"/>
<dbReference type="KEGG" id="emc:129331475"/>
<dbReference type="RefSeq" id="XP_054838019.1">
    <property type="nucleotide sequence ID" value="XM_054982044.1"/>
</dbReference>
<feature type="transmembrane region" description="Helical" evidence="2">
    <location>
        <begin position="185"/>
        <end position="207"/>
    </location>
</feature>
<name>A0AA97JIT3_EUBMA</name>
<accession>A0AA97JIT3</accession>
<evidence type="ECO:0000313" key="4">
    <source>
        <dbReference type="Proteomes" id="UP001190640"/>
    </source>
</evidence>
<feature type="chain" id="PRO_5041675932" evidence="3">
    <location>
        <begin position="22"/>
        <end position="303"/>
    </location>
</feature>
<reference evidence="5" key="1">
    <citation type="submission" date="2025-08" db="UniProtKB">
        <authorList>
            <consortium name="RefSeq"/>
        </authorList>
    </citation>
    <scope>IDENTIFICATION</scope>
    <source>
        <tissue evidence="5">Blood</tissue>
    </source>
</reference>
<organism evidence="4 5">
    <name type="scientific">Eublepharis macularius</name>
    <name type="common">Leopard gecko</name>
    <name type="synonym">Cyrtodactylus macularius</name>
    <dbReference type="NCBI Taxonomy" id="481883"/>
    <lineage>
        <taxon>Eukaryota</taxon>
        <taxon>Metazoa</taxon>
        <taxon>Chordata</taxon>
        <taxon>Craniata</taxon>
        <taxon>Vertebrata</taxon>
        <taxon>Euteleostomi</taxon>
        <taxon>Lepidosauria</taxon>
        <taxon>Squamata</taxon>
        <taxon>Bifurcata</taxon>
        <taxon>Gekkota</taxon>
        <taxon>Eublepharidae</taxon>
        <taxon>Eublepharinae</taxon>
        <taxon>Eublepharis</taxon>
    </lineage>
</organism>